<dbReference type="RefSeq" id="WP_166138005.1">
    <property type="nucleotide sequence ID" value="NZ_JAAOBY010000008.1"/>
</dbReference>
<protein>
    <recommendedName>
        <fullName evidence="4">Lysine transporter LysE</fullName>
    </recommendedName>
</protein>
<feature type="transmembrane region" description="Helical" evidence="1">
    <location>
        <begin position="151"/>
        <end position="173"/>
    </location>
</feature>
<comment type="caution">
    <text evidence="2">The sequence shown here is derived from an EMBL/GenBank/DDBJ whole genome shotgun (WGS) entry which is preliminary data.</text>
</comment>
<evidence type="ECO:0000313" key="2">
    <source>
        <dbReference type="EMBL" id="MBC5864118.1"/>
    </source>
</evidence>
<proteinExistence type="predicted"/>
<gene>
    <name evidence="2" type="ORF">H8R26_11860</name>
</gene>
<keyword evidence="1" id="KW-0472">Membrane</keyword>
<evidence type="ECO:0008006" key="4">
    <source>
        <dbReference type="Google" id="ProtNLM"/>
    </source>
</evidence>
<dbReference type="EMBL" id="JACRUM010000007">
    <property type="protein sequence ID" value="MBC5864118.1"/>
    <property type="molecule type" value="Genomic_DNA"/>
</dbReference>
<name>A0ABR7JHZ2_9FLAO</name>
<evidence type="ECO:0000256" key="1">
    <source>
        <dbReference type="SAM" id="Phobius"/>
    </source>
</evidence>
<feature type="transmembrane region" description="Helical" evidence="1">
    <location>
        <begin position="110"/>
        <end position="130"/>
    </location>
</feature>
<sequence>MKIVKNILVGFLVSFVGSIPLGYLNLVGFEIHRSQGLLSLIWFLLGVVLVEGFVIFYTLKFAQRLVENLKLMRYIDYFAILFLLLIGYSFYAGSQASSDNQSVLGSYLHYYPFLIGVFLSAINFLQIPFWTGWNLYLMNGNYISVGNKLKLFYIAGTLLGTFSGMLALILVLNQLSTHTSDYSSYIFPVIIPLFFLVLALFQVVKVYKKYHKKESTTL</sequence>
<reference evidence="2 3" key="1">
    <citation type="submission" date="2020-08" db="EMBL/GenBank/DDBJ databases">
        <title>Description of novel Flavobacterium F-400 isolate.</title>
        <authorList>
            <person name="Saticioglu I."/>
            <person name="Duman M."/>
            <person name="Altun S."/>
        </authorList>
    </citation>
    <scope>NUCLEOTIDE SEQUENCE [LARGE SCALE GENOMIC DNA]</scope>
    <source>
        <strain evidence="2 3">F-400</strain>
    </source>
</reference>
<feature type="transmembrane region" description="Helical" evidence="1">
    <location>
        <begin position="7"/>
        <end position="28"/>
    </location>
</feature>
<feature type="transmembrane region" description="Helical" evidence="1">
    <location>
        <begin position="71"/>
        <end position="90"/>
    </location>
</feature>
<feature type="transmembrane region" description="Helical" evidence="1">
    <location>
        <begin position="185"/>
        <end position="204"/>
    </location>
</feature>
<organism evidence="2 3">
    <name type="scientific">Flavobacterium turcicum</name>
    <dbReference type="NCBI Taxonomy" id="2764718"/>
    <lineage>
        <taxon>Bacteria</taxon>
        <taxon>Pseudomonadati</taxon>
        <taxon>Bacteroidota</taxon>
        <taxon>Flavobacteriia</taxon>
        <taxon>Flavobacteriales</taxon>
        <taxon>Flavobacteriaceae</taxon>
        <taxon>Flavobacterium</taxon>
    </lineage>
</organism>
<keyword evidence="1" id="KW-1133">Transmembrane helix</keyword>
<accession>A0ABR7JHZ2</accession>
<feature type="transmembrane region" description="Helical" evidence="1">
    <location>
        <begin position="40"/>
        <end position="59"/>
    </location>
</feature>
<dbReference type="Proteomes" id="UP000621670">
    <property type="component" value="Unassembled WGS sequence"/>
</dbReference>
<keyword evidence="3" id="KW-1185">Reference proteome</keyword>
<keyword evidence="1" id="KW-0812">Transmembrane</keyword>
<evidence type="ECO:0000313" key="3">
    <source>
        <dbReference type="Proteomes" id="UP000621670"/>
    </source>
</evidence>